<comment type="caution">
    <text evidence="3">The sequence shown here is derived from an EMBL/GenBank/DDBJ whole genome shotgun (WGS) entry which is preliminary data.</text>
</comment>
<dbReference type="EMBL" id="JAUHPX010000001">
    <property type="protein sequence ID" value="MDN4486850.1"/>
    <property type="molecule type" value="Genomic_DNA"/>
</dbReference>
<dbReference type="Pfam" id="PF05050">
    <property type="entry name" value="Methyltransf_21"/>
    <property type="match status" value="1"/>
</dbReference>
<evidence type="ECO:0000313" key="3">
    <source>
        <dbReference type="EMBL" id="MDN4486850.1"/>
    </source>
</evidence>
<reference evidence="3" key="1">
    <citation type="submission" date="2023-06" db="EMBL/GenBank/DDBJ databases">
        <title>Sysu t00039.</title>
        <authorList>
            <person name="Gao L."/>
            <person name="Fang B.-Z."/>
            <person name="Li W.-J."/>
        </authorList>
    </citation>
    <scope>NUCLEOTIDE SEQUENCE</scope>
    <source>
        <strain evidence="3">SYSU T00039</strain>
    </source>
</reference>
<dbReference type="InterPro" id="IPR052514">
    <property type="entry name" value="SAM-dependent_MTase"/>
</dbReference>
<dbReference type="InterPro" id="IPR029063">
    <property type="entry name" value="SAM-dependent_MTases_sf"/>
</dbReference>
<dbReference type="SUPFAM" id="SSF53335">
    <property type="entry name" value="S-adenosyl-L-methionine-dependent methyltransferases"/>
    <property type="match status" value="1"/>
</dbReference>
<evidence type="ECO:0000313" key="4">
    <source>
        <dbReference type="Proteomes" id="UP001172737"/>
    </source>
</evidence>
<accession>A0AAW7M1X1</accession>
<keyword evidence="4" id="KW-1185">Reference proteome</keyword>
<keyword evidence="3" id="KW-0489">Methyltransferase</keyword>
<dbReference type="GO" id="GO:0032259">
    <property type="term" value="P:methylation"/>
    <property type="evidence" value="ECO:0007669"/>
    <property type="project" value="UniProtKB-KW"/>
</dbReference>
<keyword evidence="3" id="KW-0808">Transferase</keyword>
<evidence type="ECO:0000313" key="2">
    <source>
        <dbReference type="EMBL" id="MDN4482191.1"/>
    </source>
</evidence>
<name>A0AAW7M1X1_9MICO</name>
<sequence>MTARSTARGDRPAPRTLLGVLARSAWFLEDEVSAIAELVPPGGVCVDVGAGYGLYTAAMITAVGTGGTVHAIEPQPSSRRVLDAVVRLYRADDRVVRHACAIGSAPGRSELSVPVRRGRAVSGRAFVTRHATGAGPNAADFAGERRYPVEVSTLDDLAALHGLTRLDMIKADVEGGELHVLTGGARTIARHRPIVQLEIEERHLDKYGISVAQVTGFLLDQGYTMHGWTRRGWRPAARVTDERRNYLFTP</sequence>
<feature type="domain" description="Methyltransferase FkbM" evidence="1">
    <location>
        <begin position="47"/>
        <end position="224"/>
    </location>
</feature>
<dbReference type="PANTHER" id="PTHR34203:SF15">
    <property type="entry name" value="SLL1173 PROTEIN"/>
    <property type="match status" value="1"/>
</dbReference>
<dbReference type="Proteomes" id="UP001172756">
    <property type="component" value="Unassembled WGS sequence"/>
</dbReference>
<evidence type="ECO:0000259" key="1">
    <source>
        <dbReference type="Pfam" id="PF05050"/>
    </source>
</evidence>
<proteinExistence type="predicted"/>
<reference evidence="2 5" key="2">
    <citation type="submission" date="2023-06" db="EMBL/GenBank/DDBJ databases">
        <title>SYSU T0a273.</title>
        <authorList>
            <person name="Gao L."/>
            <person name="Fang B.-Z."/>
            <person name="Li W.-J."/>
        </authorList>
    </citation>
    <scope>NUCLEOTIDE SEQUENCE [LARGE SCALE GENOMIC DNA]</scope>
    <source>
        <strain evidence="2 5">SYSU T0a273</strain>
    </source>
</reference>
<dbReference type="EMBL" id="JAUHQB010000001">
    <property type="protein sequence ID" value="MDN4482191.1"/>
    <property type="molecule type" value="Genomic_DNA"/>
</dbReference>
<protein>
    <submittedName>
        <fullName evidence="3">FkbM family methyltransferase</fullName>
    </submittedName>
</protein>
<dbReference type="NCBIfam" id="TIGR01444">
    <property type="entry name" value="fkbM_fam"/>
    <property type="match status" value="1"/>
</dbReference>
<dbReference type="PANTHER" id="PTHR34203">
    <property type="entry name" value="METHYLTRANSFERASE, FKBM FAMILY PROTEIN"/>
    <property type="match status" value="1"/>
</dbReference>
<dbReference type="Proteomes" id="UP001172737">
    <property type="component" value="Unassembled WGS sequence"/>
</dbReference>
<dbReference type="Gene3D" id="3.40.50.150">
    <property type="entry name" value="Vaccinia Virus protein VP39"/>
    <property type="match status" value="1"/>
</dbReference>
<dbReference type="AlphaFoldDB" id="A0AAW7M1X1"/>
<dbReference type="GO" id="GO:0008168">
    <property type="term" value="F:methyltransferase activity"/>
    <property type="evidence" value="ECO:0007669"/>
    <property type="project" value="UniProtKB-KW"/>
</dbReference>
<dbReference type="InterPro" id="IPR006342">
    <property type="entry name" value="FkbM_mtfrase"/>
</dbReference>
<evidence type="ECO:0000313" key="5">
    <source>
        <dbReference type="Proteomes" id="UP001172756"/>
    </source>
</evidence>
<dbReference type="RefSeq" id="WP_301144433.1">
    <property type="nucleotide sequence ID" value="NZ_JAUHPX010000001.1"/>
</dbReference>
<gene>
    <name evidence="2" type="ORF">QQ002_01400</name>
    <name evidence="3" type="ORF">QQX10_01580</name>
</gene>
<organism evidence="3 4">
    <name type="scientific">Demequina lignilytica</name>
    <dbReference type="NCBI Taxonomy" id="3051663"/>
    <lineage>
        <taxon>Bacteria</taxon>
        <taxon>Bacillati</taxon>
        <taxon>Actinomycetota</taxon>
        <taxon>Actinomycetes</taxon>
        <taxon>Micrococcales</taxon>
        <taxon>Demequinaceae</taxon>
        <taxon>Demequina</taxon>
    </lineage>
</organism>